<dbReference type="Proteomes" id="UP000216001">
    <property type="component" value="Unassembled WGS sequence"/>
</dbReference>
<gene>
    <name evidence="3" type="ORF">CHI95_19005</name>
    <name evidence="2" type="ORF">CHI95_25060</name>
    <name evidence="1" type="ORF">GHA_04348</name>
</gene>
<dbReference type="GeneID" id="93396219"/>
<evidence type="ECO:0000313" key="4">
    <source>
        <dbReference type="Proteomes" id="UP000216001"/>
    </source>
</evidence>
<geneLocation type="plasmid" evidence="2">
    <name>pPR1</name>
</geneLocation>
<evidence type="ECO:0000313" key="2">
    <source>
        <dbReference type="EMBL" id="OZS71855.1"/>
    </source>
</evidence>
<keyword evidence="2" id="KW-0614">Plasmid</keyword>
<dbReference type="AlphaFoldDB" id="A0A1B8SMM5"/>
<evidence type="ECO:0000313" key="1">
    <source>
        <dbReference type="EMBL" id="CAB5717781.1"/>
    </source>
</evidence>
<reference evidence="1" key="2">
    <citation type="submission" date="2020-05" db="EMBL/GenBank/DDBJ databases">
        <authorList>
            <person name="Delgado-Blas J."/>
        </authorList>
    </citation>
    <scope>NUCLEOTIDE SEQUENCE</scope>
    <source>
        <strain evidence="1">BB1453</strain>
    </source>
</reference>
<dbReference type="Proteomes" id="UP000834611">
    <property type="component" value="Unassembled WGS sequence"/>
</dbReference>
<dbReference type="EMBL" id="NOWC01000028">
    <property type="protein sequence ID" value="OZS72945.1"/>
    <property type="molecule type" value="Genomic_DNA"/>
</dbReference>
<sequence>MNTYNVSYKVNLNNNNYALASFDVQAKSEKEARRIISKSNIGVEEYTVTEKDFFSVTWCAEDIHASIVSGWDSETELDEFNKTDLDVFYFNLSDNDKKNFCLDVLEALKNNHDCNYGINWGVIKISADSSMDIWKRLIN</sequence>
<dbReference type="EMBL" id="CAHPSF010000018">
    <property type="protein sequence ID" value="CAB5717781.1"/>
    <property type="molecule type" value="Genomic_DNA"/>
</dbReference>
<evidence type="ECO:0000313" key="3">
    <source>
        <dbReference type="EMBL" id="OZS72945.1"/>
    </source>
</evidence>
<dbReference type="EMBL" id="NOWC01000095">
    <property type="protein sequence ID" value="OZS71855.1"/>
    <property type="molecule type" value="Genomic_DNA"/>
</dbReference>
<protein>
    <submittedName>
        <fullName evidence="2">Uncharacterized protein</fullName>
    </submittedName>
</protein>
<proteinExistence type="predicted"/>
<accession>A0A1B8SMM5</accession>
<name>A0A1B8SMM5_PRORE</name>
<dbReference type="RefSeq" id="WP_094962548.1">
    <property type="nucleotide sequence ID" value="NZ_CAHPRV010000029.1"/>
</dbReference>
<organism evidence="2 4">
    <name type="scientific">Providencia rettgeri</name>
    <dbReference type="NCBI Taxonomy" id="587"/>
    <lineage>
        <taxon>Bacteria</taxon>
        <taxon>Pseudomonadati</taxon>
        <taxon>Pseudomonadota</taxon>
        <taxon>Gammaproteobacteria</taxon>
        <taxon>Enterobacterales</taxon>
        <taxon>Morganellaceae</taxon>
        <taxon>Providencia</taxon>
    </lineage>
</organism>
<comment type="caution">
    <text evidence="2">The sequence shown here is derived from an EMBL/GenBank/DDBJ whole genome shotgun (WGS) entry which is preliminary data.</text>
</comment>
<reference evidence="2 4" key="1">
    <citation type="submission" date="2017-07" db="EMBL/GenBank/DDBJ databases">
        <title>blaIMP-27 on transferable plasmids in Proteus mirabilis and Providencia rettgeri.</title>
        <authorList>
            <person name="Potter R."/>
        </authorList>
    </citation>
    <scope>NUCLEOTIDE SEQUENCE [LARGE SCALE GENOMIC DNA]</scope>
    <source>
        <strain evidence="2 4">PR1</strain>
        <plasmid evidence="2">pPR1</plasmid>
    </source>
</reference>